<dbReference type="EMBL" id="FOFR01000001">
    <property type="protein sequence ID" value="SEP74383.1"/>
    <property type="molecule type" value="Genomic_DNA"/>
</dbReference>
<evidence type="ECO:0000313" key="2">
    <source>
        <dbReference type="Proteomes" id="UP000199352"/>
    </source>
</evidence>
<name>A0A1H9AD72_9PSEU</name>
<dbReference type="SUPFAM" id="SSF81301">
    <property type="entry name" value="Nucleotidyltransferase"/>
    <property type="match status" value="1"/>
</dbReference>
<dbReference type="AlphaFoldDB" id="A0A1H9AD72"/>
<reference evidence="2" key="1">
    <citation type="submission" date="2016-10" db="EMBL/GenBank/DDBJ databases">
        <authorList>
            <person name="Varghese N."/>
            <person name="Submissions S."/>
        </authorList>
    </citation>
    <scope>NUCLEOTIDE SEQUENCE [LARGE SCALE GENOMIC DNA]</scope>
    <source>
        <strain evidence="2">CGMCC 4.3525</strain>
    </source>
</reference>
<organism evidence="1 2">
    <name type="scientific">Lentzea xinjiangensis</name>
    <dbReference type="NCBI Taxonomy" id="402600"/>
    <lineage>
        <taxon>Bacteria</taxon>
        <taxon>Bacillati</taxon>
        <taxon>Actinomycetota</taxon>
        <taxon>Actinomycetes</taxon>
        <taxon>Pseudonocardiales</taxon>
        <taxon>Pseudonocardiaceae</taxon>
        <taxon>Lentzea</taxon>
    </lineage>
</organism>
<evidence type="ECO:0000313" key="1">
    <source>
        <dbReference type="EMBL" id="SEP74383.1"/>
    </source>
</evidence>
<keyword evidence="2" id="KW-1185">Reference proteome</keyword>
<accession>A0A1H9AD72</accession>
<sequence>MSSHRVPFDAAEHPLFRRLDQLDLDRDNFAIFGSAPLYIRKMIPSIGDLDIVARGSAWERACRLGKPVFTPPRGVPIIQFWEGKIEVFSEWLPRLWDADFLIDQSEWLGGFRFVRLECVVTYKLLLQRPKDLVHLDQVRSNFTAEHASLR</sequence>
<proteinExistence type="predicted"/>
<dbReference type="InterPro" id="IPR043519">
    <property type="entry name" value="NT_sf"/>
</dbReference>
<gene>
    <name evidence="1" type="ORF">SAMN05216188_101352</name>
</gene>
<dbReference type="OrthoDB" id="5192884at2"/>
<evidence type="ECO:0008006" key="3">
    <source>
        <dbReference type="Google" id="ProtNLM"/>
    </source>
</evidence>
<dbReference type="RefSeq" id="WP_089948517.1">
    <property type="nucleotide sequence ID" value="NZ_FOFR01000001.1"/>
</dbReference>
<protein>
    <recommendedName>
        <fullName evidence="3">Nucleotidyltransferase</fullName>
    </recommendedName>
</protein>
<dbReference type="Proteomes" id="UP000199352">
    <property type="component" value="Unassembled WGS sequence"/>
</dbReference>